<dbReference type="Pfam" id="PF20057">
    <property type="entry name" value="DUF6456"/>
    <property type="match status" value="1"/>
</dbReference>
<sequence>MRVPSYLPDPVTAYIEHVGFGKPMRHLARKRDTHASTIKRQIDRITKIEASSALVAAALQEADLDWALWVENLPSADEWNSTCQLILMALGKPGTLLAWSSGLDTAAVMKSQSGTELTVLARCASRIAALLQMAGWIVPTDAKAKVYCLKLSPAGRAHLIAHTAEIENQQTPQLKDARHGPQEYDPLETLWQRRHRQGQFKIDPELQKVGLWIRQDAIQTRAKSLKAVLGQVGRANASDAMAAARLASVIQDLGPGVMPEVVWAYCVTKEPIEELEARLGLPNRSAKALFREALRRVQKIYLFAFSEECIQEQTLADRKGQDEVLKMLKVRASQRQCIE</sequence>
<gene>
    <name evidence="2" type="ORF">PEV8663_02074</name>
</gene>
<dbReference type="RefSeq" id="WP_141468047.1">
    <property type="nucleotide sequence ID" value="NZ_FXYH01000006.1"/>
</dbReference>
<organism evidence="2 3">
    <name type="scientific">Pelagimonas varians</name>
    <dbReference type="NCBI Taxonomy" id="696760"/>
    <lineage>
        <taxon>Bacteria</taxon>
        <taxon>Pseudomonadati</taxon>
        <taxon>Pseudomonadota</taxon>
        <taxon>Alphaproteobacteria</taxon>
        <taxon>Rhodobacterales</taxon>
        <taxon>Roseobacteraceae</taxon>
        <taxon>Pelagimonas</taxon>
    </lineage>
</organism>
<feature type="domain" description="DUF6456" evidence="1">
    <location>
        <begin position="185"/>
        <end position="301"/>
    </location>
</feature>
<evidence type="ECO:0000313" key="2">
    <source>
        <dbReference type="EMBL" id="SMX40656.1"/>
    </source>
</evidence>
<accession>A0A238KF63</accession>
<proteinExistence type="predicted"/>
<dbReference type="EMBL" id="FXYH01000006">
    <property type="protein sequence ID" value="SMX40656.1"/>
    <property type="molecule type" value="Genomic_DNA"/>
</dbReference>
<reference evidence="2 3" key="1">
    <citation type="submission" date="2017-05" db="EMBL/GenBank/DDBJ databases">
        <authorList>
            <person name="Song R."/>
            <person name="Chenine A.L."/>
            <person name="Ruprecht R.M."/>
        </authorList>
    </citation>
    <scope>NUCLEOTIDE SEQUENCE [LARGE SCALE GENOMIC DNA]</scope>
    <source>
        <strain evidence="2 3">CECT 8663</strain>
    </source>
</reference>
<dbReference type="AlphaFoldDB" id="A0A238KF63"/>
<dbReference type="Proteomes" id="UP000220836">
    <property type="component" value="Unassembled WGS sequence"/>
</dbReference>
<protein>
    <recommendedName>
        <fullName evidence="1">DUF6456 domain-containing protein</fullName>
    </recommendedName>
</protein>
<keyword evidence="3" id="KW-1185">Reference proteome</keyword>
<evidence type="ECO:0000313" key="3">
    <source>
        <dbReference type="Proteomes" id="UP000220836"/>
    </source>
</evidence>
<evidence type="ECO:0000259" key="1">
    <source>
        <dbReference type="Pfam" id="PF20057"/>
    </source>
</evidence>
<name>A0A238KF63_9RHOB</name>
<dbReference type="InterPro" id="IPR045599">
    <property type="entry name" value="DUF6456"/>
</dbReference>